<dbReference type="InterPro" id="IPR021345">
    <property type="entry name" value="DUF2961"/>
</dbReference>
<evidence type="ECO:0000313" key="2">
    <source>
        <dbReference type="EMBL" id="TDC93524.1"/>
    </source>
</evidence>
<dbReference type="Pfam" id="PF11175">
    <property type="entry name" value="DUF2961"/>
    <property type="match status" value="1"/>
</dbReference>
<feature type="region of interest" description="Disordered" evidence="1">
    <location>
        <begin position="15"/>
        <end position="34"/>
    </location>
</feature>
<protein>
    <submittedName>
        <fullName evidence="2">DUF2961 domain-containing protein</fullName>
    </submittedName>
</protein>
<name>A0A4R4UWC5_9PSEU</name>
<evidence type="ECO:0000256" key="1">
    <source>
        <dbReference type="SAM" id="MobiDB-lite"/>
    </source>
</evidence>
<keyword evidence="3" id="KW-1185">Reference proteome</keyword>
<proteinExistence type="predicted"/>
<gene>
    <name evidence="2" type="ORF">E1161_10465</name>
</gene>
<dbReference type="Proteomes" id="UP000294744">
    <property type="component" value="Unassembled WGS sequence"/>
</dbReference>
<accession>A0A4R4UWC5</accession>
<organism evidence="2 3">
    <name type="scientific">Saccharopolyspora aridisoli</name>
    <dbReference type="NCBI Taxonomy" id="2530385"/>
    <lineage>
        <taxon>Bacteria</taxon>
        <taxon>Bacillati</taxon>
        <taxon>Actinomycetota</taxon>
        <taxon>Actinomycetes</taxon>
        <taxon>Pseudonocardiales</taxon>
        <taxon>Pseudonocardiaceae</taxon>
        <taxon>Saccharopolyspora</taxon>
    </lineage>
</organism>
<evidence type="ECO:0000313" key="3">
    <source>
        <dbReference type="Proteomes" id="UP000294744"/>
    </source>
</evidence>
<sequence length="370" mass="40949">MGGVVDELWKLPNMRTRSVSPENPTGAKGGGARAVEGTGASAARELGGGWKVSPSIELAAGRTATLADITGPGVIQHIWLTTDVASVRQLVLRMYWDAEGDPSVEVPLGDFFCNGWAELALVDSEVVVVAPAGGFNSYWPMPFRRRATITLENTTRRSVPVYYQVTYQETDLPERVGSFHASWRRSNPLGDPAVHTIVDGVGGTGRYVGTYLAIRPGAPGWWGEGEVKFYLDGDQEHPTICGTGTEDYFGGAWNFDVGGRYVTYSTAQSGLHQVLPPKEVYRPHQRFGMYRWHLRDPICFERDLRVTVQALGWKAGRRYLPLVDADIATTAFWYQTEPHTPFPPLRAQQHARPGSGRLTARTWELLKRFA</sequence>
<dbReference type="OrthoDB" id="2518538at2"/>
<reference evidence="2 3" key="1">
    <citation type="submission" date="2019-03" db="EMBL/GenBank/DDBJ databases">
        <title>Draft genome sequences of novel Actinobacteria.</title>
        <authorList>
            <person name="Sahin N."/>
            <person name="Ay H."/>
            <person name="Saygin H."/>
        </authorList>
    </citation>
    <scope>NUCLEOTIDE SEQUENCE [LARGE SCALE GENOMIC DNA]</scope>
    <source>
        <strain evidence="2 3">16K404</strain>
    </source>
</reference>
<comment type="caution">
    <text evidence="2">The sequence shown here is derived from an EMBL/GenBank/DDBJ whole genome shotgun (WGS) entry which is preliminary data.</text>
</comment>
<dbReference type="EMBL" id="SMKV01000010">
    <property type="protein sequence ID" value="TDC93524.1"/>
    <property type="molecule type" value="Genomic_DNA"/>
</dbReference>
<dbReference type="Gene3D" id="2.60.120.1390">
    <property type="match status" value="1"/>
</dbReference>
<dbReference type="AlphaFoldDB" id="A0A4R4UWC5"/>